<dbReference type="InterPro" id="IPR025100">
    <property type="entry name" value="DUF4025"/>
</dbReference>
<sequence length="63" mass="7072">MKEKSENIAGKQYDPSYYQKASEVEAGLAMTHEQASDTYMEGTIDGEIDQLDDKSTAIPRKQE</sequence>
<comment type="caution">
    <text evidence="1">The sequence shown here is derived from an EMBL/GenBank/DDBJ whole genome shotgun (WGS) entry which is preliminary data.</text>
</comment>
<dbReference type="Proteomes" id="UP001518925">
    <property type="component" value="Unassembled WGS sequence"/>
</dbReference>
<gene>
    <name evidence="1" type="ORF">JR050_19295</name>
</gene>
<evidence type="ECO:0000313" key="2">
    <source>
        <dbReference type="Proteomes" id="UP001518925"/>
    </source>
</evidence>
<dbReference type="EMBL" id="JAFELM010000045">
    <property type="protein sequence ID" value="MBM6619811.1"/>
    <property type="molecule type" value="Genomic_DNA"/>
</dbReference>
<organism evidence="1 2">
    <name type="scientific">Bacillus suaedaesalsae</name>
    <dbReference type="NCBI Taxonomy" id="2810349"/>
    <lineage>
        <taxon>Bacteria</taxon>
        <taxon>Bacillati</taxon>
        <taxon>Bacillota</taxon>
        <taxon>Bacilli</taxon>
        <taxon>Bacillales</taxon>
        <taxon>Bacillaceae</taxon>
        <taxon>Bacillus</taxon>
    </lineage>
</organism>
<dbReference type="Pfam" id="PF13217">
    <property type="entry name" value="DUF4025"/>
    <property type="match status" value="1"/>
</dbReference>
<protein>
    <submittedName>
        <fullName evidence="1">YozQ family protein</fullName>
    </submittedName>
</protein>
<keyword evidence="2" id="KW-1185">Reference proteome</keyword>
<name>A0ABS2DPX8_9BACI</name>
<accession>A0ABS2DPX8</accession>
<reference evidence="1 2" key="1">
    <citation type="submission" date="2021-02" db="EMBL/GenBank/DDBJ databases">
        <title>Bacillus sp. RD4P76, an endophyte from a halophyte.</title>
        <authorList>
            <person name="Sun J.-Q."/>
        </authorList>
    </citation>
    <scope>NUCLEOTIDE SEQUENCE [LARGE SCALE GENOMIC DNA]</scope>
    <source>
        <strain evidence="1 2">RD4P76</strain>
    </source>
</reference>
<proteinExistence type="predicted"/>
<dbReference type="RefSeq" id="WP_204205295.1">
    <property type="nucleotide sequence ID" value="NZ_JAFELM010000045.1"/>
</dbReference>
<evidence type="ECO:0000313" key="1">
    <source>
        <dbReference type="EMBL" id="MBM6619811.1"/>
    </source>
</evidence>